<evidence type="ECO:0000313" key="3">
    <source>
        <dbReference type="Proteomes" id="UP001147760"/>
    </source>
</evidence>
<evidence type="ECO:0000256" key="1">
    <source>
        <dbReference type="SAM" id="MobiDB-lite"/>
    </source>
</evidence>
<dbReference type="EMBL" id="JAPWDO010000007">
    <property type="protein sequence ID" value="KAJ5462130.1"/>
    <property type="molecule type" value="Genomic_DNA"/>
</dbReference>
<feature type="region of interest" description="Disordered" evidence="1">
    <location>
        <begin position="96"/>
        <end position="125"/>
    </location>
</feature>
<evidence type="ECO:0000313" key="2">
    <source>
        <dbReference type="EMBL" id="KAJ5462130.1"/>
    </source>
</evidence>
<keyword evidence="3" id="KW-1185">Reference proteome</keyword>
<reference evidence="2" key="1">
    <citation type="submission" date="2022-12" db="EMBL/GenBank/DDBJ databases">
        <authorList>
            <person name="Petersen C."/>
        </authorList>
    </citation>
    <scope>NUCLEOTIDE SEQUENCE</scope>
    <source>
        <strain evidence="2">IBT 17660</strain>
    </source>
</reference>
<feature type="compositionally biased region" description="Low complexity" evidence="1">
    <location>
        <begin position="98"/>
        <end position="119"/>
    </location>
</feature>
<dbReference type="Proteomes" id="UP001147760">
    <property type="component" value="Unassembled WGS sequence"/>
</dbReference>
<accession>A0A9W9WH75</accession>
<name>A0A9W9WH75_9EURO</name>
<reference evidence="2" key="2">
    <citation type="journal article" date="2023" name="IMA Fungus">
        <title>Comparative genomic study of the Penicillium genus elucidates a diverse pangenome and 15 lateral gene transfer events.</title>
        <authorList>
            <person name="Petersen C."/>
            <person name="Sorensen T."/>
            <person name="Nielsen M.R."/>
            <person name="Sondergaard T.E."/>
            <person name="Sorensen J.L."/>
            <person name="Fitzpatrick D.A."/>
            <person name="Frisvad J.C."/>
            <person name="Nielsen K.L."/>
        </authorList>
    </citation>
    <scope>NUCLEOTIDE SEQUENCE</scope>
    <source>
        <strain evidence="2">IBT 17660</strain>
    </source>
</reference>
<gene>
    <name evidence="2" type="ORF">N7530_010335</name>
</gene>
<sequence>MATKLHKKAYQKLCFQYGKATKKHSLERVAQLANQLANQRGRNYLITLLKLDTIPIKAFVSKKRAAEKAASKSKEQTQQANITLYSGELGFASMLPVASSPKQPQQQRQPASSPEQQRQLASKTL</sequence>
<dbReference type="AlphaFoldDB" id="A0A9W9WH75"/>
<protein>
    <submittedName>
        <fullName evidence="2">Uncharacterized protein</fullName>
    </submittedName>
</protein>
<proteinExistence type="predicted"/>
<organism evidence="2 3">
    <name type="scientific">Penicillium desertorum</name>
    <dbReference type="NCBI Taxonomy" id="1303715"/>
    <lineage>
        <taxon>Eukaryota</taxon>
        <taxon>Fungi</taxon>
        <taxon>Dikarya</taxon>
        <taxon>Ascomycota</taxon>
        <taxon>Pezizomycotina</taxon>
        <taxon>Eurotiomycetes</taxon>
        <taxon>Eurotiomycetidae</taxon>
        <taxon>Eurotiales</taxon>
        <taxon>Aspergillaceae</taxon>
        <taxon>Penicillium</taxon>
    </lineage>
</organism>
<comment type="caution">
    <text evidence="2">The sequence shown here is derived from an EMBL/GenBank/DDBJ whole genome shotgun (WGS) entry which is preliminary data.</text>
</comment>